<organism evidence="2 3">
    <name type="scientific">Trichostrongylus colubriformis</name>
    <name type="common">Black scour worm</name>
    <dbReference type="NCBI Taxonomy" id="6319"/>
    <lineage>
        <taxon>Eukaryota</taxon>
        <taxon>Metazoa</taxon>
        <taxon>Ecdysozoa</taxon>
        <taxon>Nematoda</taxon>
        <taxon>Chromadorea</taxon>
        <taxon>Rhabditida</taxon>
        <taxon>Rhabditina</taxon>
        <taxon>Rhabditomorpha</taxon>
        <taxon>Strongyloidea</taxon>
        <taxon>Trichostrongylidae</taxon>
        <taxon>Trichostrongylus</taxon>
    </lineage>
</organism>
<reference evidence="2 3" key="1">
    <citation type="submission" date="2019-10" db="EMBL/GenBank/DDBJ databases">
        <title>Assembly and Annotation for the nematode Trichostrongylus colubriformis.</title>
        <authorList>
            <person name="Martin J."/>
        </authorList>
    </citation>
    <scope>NUCLEOTIDE SEQUENCE [LARGE SCALE GENOMIC DNA]</scope>
    <source>
        <strain evidence="2">G859</strain>
        <tissue evidence="2">Whole worm</tissue>
    </source>
</reference>
<accession>A0AAN8ILG6</accession>
<dbReference type="EMBL" id="WIXE01013549">
    <property type="protein sequence ID" value="KAK5975003.1"/>
    <property type="molecule type" value="Genomic_DNA"/>
</dbReference>
<feature type="non-terminal residue" evidence="2">
    <location>
        <position position="1"/>
    </location>
</feature>
<name>A0AAN8ILG6_TRICO</name>
<sequence>PPTKPAEGAKFIPSRLRNQAQQGGVPPRDMTTNRPDRPEGRRIQPKGPGPESDTNWRRK</sequence>
<protein>
    <submittedName>
        <fullName evidence="2">Uncharacterized protein</fullName>
    </submittedName>
</protein>
<gene>
    <name evidence="2" type="ORF">GCK32_021756</name>
</gene>
<comment type="caution">
    <text evidence="2">The sequence shown here is derived from an EMBL/GenBank/DDBJ whole genome shotgun (WGS) entry which is preliminary data.</text>
</comment>
<evidence type="ECO:0000313" key="3">
    <source>
        <dbReference type="Proteomes" id="UP001331761"/>
    </source>
</evidence>
<proteinExistence type="predicted"/>
<dbReference type="Proteomes" id="UP001331761">
    <property type="component" value="Unassembled WGS sequence"/>
</dbReference>
<evidence type="ECO:0000313" key="2">
    <source>
        <dbReference type="EMBL" id="KAK5975003.1"/>
    </source>
</evidence>
<feature type="region of interest" description="Disordered" evidence="1">
    <location>
        <begin position="1"/>
        <end position="59"/>
    </location>
</feature>
<evidence type="ECO:0000256" key="1">
    <source>
        <dbReference type="SAM" id="MobiDB-lite"/>
    </source>
</evidence>
<dbReference type="AlphaFoldDB" id="A0AAN8ILG6"/>
<keyword evidence="3" id="KW-1185">Reference proteome</keyword>